<proteinExistence type="inferred from homology"/>
<dbReference type="Gene3D" id="1.10.287.370">
    <property type="match status" value="1"/>
</dbReference>
<dbReference type="SUPFAM" id="SSF46579">
    <property type="entry name" value="Prefoldin"/>
    <property type="match status" value="1"/>
</dbReference>
<dbReference type="NCBIfam" id="TIGR00293">
    <property type="entry name" value="prefoldin subunit alpha"/>
    <property type="match status" value="1"/>
</dbReference>
<dbReference type="InterPro" id="IPR004127">
    <property type="entry name" value="Prefoldin_subunit_alpha"/>
</dbReference>
<dbReference type="Proteomes" id="UP001281761">
    <property type="component" value="Unassembled WGS sequence"/>
</dbReference>
<gene>
    <name evidence="2" type="ORF">BLNAU_90</name>
</gene>
<comment type="caution">
    <text evidence="2">The sequence shown here is derived from an EMBL/GenBank/DDBJ whole genome shotgun (WGS) entry which is preliminary data.</text>
</comment>
<dbReference type="EMBL" id="JARBJD010000001">
    <property type="protein sequence ID" value="KAK2964790.1"/>
    <property type="molecule type" value="Genomic_DNA"/>
</dbReference>
<organism evidence="2 3">
    <name type="scientific">Blattamonas nauphoetae</name>
    <dbReference type="NCBI Taxonomy" id="2049346"/>
    <lineage>
        <taxon>Eukaryota</taxon>
        <taxon>Metamonada</taxon>
        <taxon>Preaxostyla</taxon>
        <taxon>Oxymonadida</taxon>
        <taxon>Blattamonas</taxon>
    </lineage>
</organism>
<dbReference type="InterPro" id="IPR011599">
    <property type="entry name" value="PFD_alpha_archaea"/>
</dbReference>
<dbReference type="PANTHER" id="PTHR12674">
    <property type="entry name" value="PREFOLDIN SUBUNIT 5"/>
    <property type="match status" value="1"/>
</dbReference>
<evidence type="ECO:0000313" key="2">
    <source>
        <dbReference type="EMBL" id="KAK2964790.1"/>
    </source>
</evidence>
<evidence type="ECO:0000313" key="3">
    <source>
        <dbReference type="Proteomes" id="UP001281761"/>
    </source>
</evidence>
<dbReference type="CDD" id="cd23158">
    <property type="entry name" value="Prefoldin_UXT"/>
    <property type="match status" value="1"/>
</dbReference>
<protein>
    <submittedName>
        <fullName evidence="2">Prefoldin subunit</fullName>
    </submittedName>
</protein>
<sequence>MLENGYTSAEDPLNQYHNLWKNLQSDHRKYLRNKETLQKDIQEFRDLLETITHLKQHRSREVKTLVDIGCEFLCEGVIEDPSRIFVDIGLGINAEMTLEEATLHVTQRINQLQQKLEHLDESIAENQANSRIVSLGINELQKEQPG</sequence>
<reference evidence="2 3" key="1">
    <citation type="journal article" date="2022" name="bioRxiv">
        <title>Genomics of Preaxostyla Flagellates Illuminates Evolutionary Transitions and the Path Towards Mitochondrial Loss.</title>
        <authorList>
            <person name="Novak L.V.F."/>
            <person name="Treitli S.C."/>
            <person name="Pyrih J."/>
            <person name="Halakuc P."/>
            <person name="Pipaliya S.V."/>
            <person name="Vacek V."/>
            <person name="Brzon O."/>
            <person name="Soukal P."/>
            <person name="Eme L."/>
            <person name="Dacks J.B."/>
            <person name="Karnkowska A."/>
            <person name="Elias M."/>
            <person name="Hampl V."/>
        </authorList>
    </citation>
    <scope>NUCLEOTIDE SEQUENCE [LARGE SCALE GENOMIC DNA]</scope>
    <source>
        <strain evidence="2">NAU3</strain>
        <tissue evidence="2">Gut</tissue>
    </source>
</reference>
<name>A0ABQ9YMC4_9EUKA</name>
<evidence type="ECO:0000256" key="1">
    <source>
        <dbReference type="ARBA" id="ARBA00010048"/>
    </source>
</evidence>
<dbReference type="PANTHER" id="PTHR12674:SF2">
    <property type="entry name" value="PREFOLDIN SUBUNIT 5"/>
    <property type="match status" value="1"/>
</dbReference>
<dbReference type="Pfam" id="PF02996">
    <property type="entry name" value="Prefoldin"/>
    <property type="match status" value="1"/>
</dbReference>
<accession>A0ABQ9YMC4</accession>
<comment type="similarity">
    <text evidence="1">Belongs to the prefoldin subunit alpha family.</text>
</comment>
<keyword evidence="3" id="KW-1185">Reference proteome</keyword>
<dbReference type="InterPro" id="IPR009053">
    <property type="entry name" value="Prefoldin"/>
</dbReference>